<feature type="compositionally biased region" description="Polar residues" evidence="1">
    <location>
        <begin position="188"/>
        <end position="200"/>
    </location>
</feature>
<keyword evidence="3" id="KW-1185">Reference proteome</keyword>
<feature type="compositionally biased region" description="Basic and acidic residues" evidence="1">
    <location>
        <begin position="202"/>
        <end position="219"/>
    </location>
</feature>
<feature type="region of interest" description="Disordered" evidence="1">
    <location>
        <begin position="116"/>
        <end position="293"/>
    </location>
</feature>
<name>A0A0L0FAS5_9EUKA</name>
<dbReference type="Proteomes" id="UP000054560">
    <property type="component" value="Unassembled WGS sequence"/>
</dbReference>
<evidence type="ECO:0000313" key="2">
    <source>
        <dbReference type="EMBL" id="KNC73198.1"/>
    </source>
</evidence>
<feature type="compositionally biased region" description="Basic and acidic residues" evidence="1">
    <location>
        <begin position="247"/>
        <end position="259"/>
    </location>
</feature>
<proteinExistence type="predicted"/>
<evidence type="ECO:0000256" key="1">
    <source>
        <dbReference type="SAM" id="MobiDB-lite"/>
    </source>
</evidence>
<feature type="compositionally biased region" description="Polar residues" evidence="1">
    <location>
        <begin position="160"/>
        <end position="172"/>
    </location>
</feature>
<accession>A0A0L0FAS5</accession>
<dbReference type="AlphaFoldDB" id="A0A0L0FAS5"/>
<evidence type="ECO:0000313" key="3">
    <source>
        <dbReference type="Proteomes" id="UP000054560"/>
    </source>
</evidence>
<sequence>MQLIDMSLSLPELCISHVLILFLAQLFSAGNAFMGKRPNGKVNRLDDDKGSDETVYRHQQKPVQEQPVAMATDRLEDAEVPSVPGDREQLQPNAPQYTEPYQIATDTQSETTLLPVVDNKGGATPPPPAVREDGLEHLGSDPKIDHANLKIDSKVDTESEASVHTAPNTAGDSNDDSRHVYRLEPTQPDHTTAAHTQNANEETERPHERPLSGEKRPEVDVVPGTGAEQVGIDNNEHGVVLGDGEEGADRNGEVVDRADAPGPKIRTGPENMGGRSSDEKASNEVDESVRINE</sequence>
<feature type="compositionally biased region" description="Basic and acidic residues" evidence="1">
    <location>
        <begin position="130"/>
        <end position="157"/>
    </location>
</feature>
<dbReference type="RefSeq" id="XP_014147100.1">
    <property type="nucleotide sequence ID" value="XM_014291625.1"/>
</dbReference>
<feature type="non-terminal residue" evidence="2">
    <location>
        <position position="293"/>
    </location>
</feature>
<organism evidence="2 3">
    <name type="scientific">Sphaeroforma arctica JP610</name>
    <dbReference type="NCBI Taxonomy" id="667725"/>
    <lineage>
        <taxon>Eukaryota</taxon>
        <taxon>Ichthyosporea</taxon>
        <taxon>Ichthyophonida</taxon>
        <taxon>Sphaeroforma</taxon>
    </lineage>
</organism>
<protein>
    <submittedName>
        <fullName evidence="2">Uncharacterized protein</fullName>
    </submittedName>
</protein>
<feature type="compositionally biased region" description="Basic and acidic residues" evidence="1">
    <location>
        <begin position="43"/>
        <end position="56"/>
    </location>
</feature>
<reference evidence="2 3" key="1">
    <citation type="submission" date="2011-02" db="EMBL/GenBank/DDBJ databases">
        <title>The Genome Sequence of Sphaeroforma arctica JP610.</title>
        <authorList>
            <consortium name="The Broad Institute Genome Sequencing Platform"/>
            <person name="Russ C."/>
            <person name="Cuomo C."/>
            <person name="Young S.K."/>
            <person name="Zeng Q."/>
            <person name="Gargeya S."/>
            <person name="Alvarado L."/>
            <person name="Berlin A."/>
            <person name="Chapman S.B."/>
            <person name="Chen Z."/>
            <person name="Freedman E."/>
            <person name="Gellesch M."/>
            <person name="Goldberg J."/>
            <person name="Griggs A."/>
            <person name="Gujja S."/>
            <person name="Heilman E."/>
            <person name="Heiman D."/>
            <person name="Howarth C."/>
            <person name="Mehta T."/>
            <person name="Neiman D."/>
            <person name="Pearson M."/>
            <person name="Roberts A."/>
            <person name="Saif S."/>
            <person name="Shea T."/>
            <person name="Shenoy N."/>
            <person name="Sisk P."/>
            <person name="Stolte C."/>
            <person name="Sykes S."/>
            <person name="White J."/>
            <person name="Yandava C."/>
            <person name="Burger G."/>
            <person name="Gray M.W."/>
            <person name="Holland P.W.H."/>
            <person name="King N."/>
            <person name="Lang F.B.F."/>
            <person name="Roger A.J."/>
            <person name="Ruiz-Trillo I."/>
            <person name="Haas B."/>
            <person name="Nusbaum C."/>
            <person name="Birren B."/>
        </authorList>
    </citation>
    <scope>NUCLEOTIDE SEQUENCE [LARGE SCALE GENOMIC DNA]</scope>
    <source>
        <strain evidence="2 3">JP610</strain>
    </source>
</reference>
<gene>
    <name evidence="2" type="ORF">SARC_14243</name>
</gene>
<feature type="region of interest" description="Disordered" evidence="1">
    <location>
        <begin position="36"/>
        <end position="64"/>
    </location>
</feature>
<feature type="compositionally biased region" description="Basic and acidic residues" evidence="1">
    <location>
        <begin position="276"/>
        <end position="293"/>
    </location>
</feature>
<dbReference type="GeneID" id="25914747"/>
<dbReference type="EMBL" id="KQ245938">
    <property type="protein sequence ID" value="KNC73198.1"/>
    <property type="molecule type" value="Genomic_DNA"/>
</dbReference>